<evidence type="ECO:0000313" key="3">
    <source>
        <dbReference type="EMBL" id="QHS81888.1"/>
    </source>
</evidence>
<sequence>MSSPWYKPYIFLGMLRFNRDAILTAEKGLGRAFTWSDLLAVLSELPPSVRALSLDNLPLNDISSIPANITSIEIKDCYIANCKTPEHLETLTILNSTLTSLTLNEGLTFLGFSQCSFTDFIVPKSLRFYSQNHSPIKTLPELPEGLLTLSVDHTELKELPPLPPRLERLHCGNNNWLKAIPPLPSTIKEVHAMNCPFESFQTIPDSCVKILLNNNHLTTFPSIPESVKEICLIGNPVLKTMTFEAPWKSNGHFGYVR</sequence>
<dbReference type="PANTHER" id="PTHR47114:SF2">
    <property type="entry name" value="OLIGODENDROCYTE-MYELIN GLYCOPROTEIN"/>
    <property type="match status" value="1"/>
</dbReference>
<dbReference type="InterPro" id="IPR051071">
    <property type="entry name" value="LRR-bact_E3_ubiq_ligases"/>
</dbReference>
<dbReference type="Gene3D" id="3.80.10.10">
    <property type="entry name" value="Ribonuclease Inhibitor"/>
    <property type="match status" value="1"/>
</dbReference>
<evidence type="ECO:0000256" key="2">
    <source>
        <dbReference type="ARBA" id="ARBA00022737"/>
    </source>
</evidence>
<name>A0A6C0AQ47_9ZZZZ</name>
<keyword evidence="2" id="KW-0677">Repeat</keyword>
<dbReference type="AlphaFoldDB" id="A0A6C0AQ47"/>
<organism evidence="3">
    <name type="scientific">viral metagenome</name>
    <dbReference type="NCBI Taxonomy" id="1070528"/>
    <lineage>
        <taxon>unclassified sequences</taxon>
        <taxon>metagenomes</taxon>
        <taxon>organismal metagenomes</taxon>
    </lineage>
</organism>
<dbReference type="SUPFAM" id="SSF52058">
    <property type="entry name" value="L domain-like"/>
    <property type="match status" value="1"/>
</dbReference>
<dbReference type="InterPro" id="IPR032675">
    <property type="entry name" value="LRR_dom_sf"/>
</dbReference>
<dbReference type="EMBL" id="MN740761">
    <property type="protein sequence ID" value="QHS81888.1"/>
    <property type="molecule type" value="Genomic_DNA"/>
</dbReference>
<dbReference type="SMART" id="SM00364">
    <property type="entry name" value="LRR_BAC"/>
    <property type="match status" value="3"/>
</dbReference>
<evidence type="ECO:0008006" key="4">
    <source>
        <dbReference type="Google" id="ProtNLM"/>
    </source>
</evidence>
<dbReference type="PANTHER" id="PTHR47114">
    <property type="match status" value="1"/>
</dbReference>
<proteinExistence type="predicted"/>
<reference evidence="3" key="1">
    <citation type="journal article" date="2020" name="Nature">
        <title>Giant virus diversity and host interactions through global metagenomics.</title>
        <authorList>
            <person name="Schulz F."/>
            <person name="Roux S."/>
            <person name="Paez-Espino D."/>
            <person name="Jungbluth S."/>
            <person name="Walsh D.A."/>
            <person name="Denef V.J."/>
            <person name="McMahon K.D."/>
            <person name="Konstantinidis K.T."/>
            <person name="Eloe-Fadrosh E.A."/>
            <person name="Kyrpides N.C."/>
            <person name="Woyke T."/>
        </authorList>
    </citation>
    <scope>NUCLEOTIDE SEQUENCE</scope>
    <source>
        <strain evidence="3">GVMAG-S-1101164-72</strain>
    </source>
</reference>
<evidence type="ECO:0000256" key="1">
    <source>
        <dbReference type="ARBA" id="ARBA00022614"/>
    </source>
</evidence>
<protein>
    <recommendedName>
        <fullName evidence="4">Leucine-rich repeat domain-containing protein</fullName>
    </recommendedName>
</protein>
<keyword evidence="1" id="KW-0433">Leucine-rich repeat</keyword>
<accession>A0A6C0AQ47</accession>